<protein>
    <submittedName>
        <fullName evidence="2">Uncharacterized protein</fullName>
    </submittedName>
</protein>
<dbReference type="EMBL" id="FNVT01000001">
    <property type="protein sequence ID" value="SEF80057.1"/>
    <property type="molecule type" value="Genomic_DNA"/>
</dbReference>
<accession>A0A1H5V0Q3</accession>
<organism evidence="2 3">
    <name type="scientific">Nonomuraea solani</name>
    <dbReference type="NCBI Taxonomy" id="1144553"/>
    <lineage>
        <taxon>Bacteria</taxon>
        <taxon>Bacillati</taxon>
        <taxon>Actinomycetota</taxon>
        <taxon>Actinomycetes</taxon>
        <taxon>Streptosporangiales</taxon>
        <taxon>Streptosporangiaceae</taxon>
        <taxon>Nonomuraea</taxon>
    </lineage>
</organism>
<feature type="compositionally biased region" description="Low complexity" evidence="1">
    <location>
        <begin position="329"/>
        <end position="341"/>
    </location>
</feature>
<gene>
    <name evidence="2" type="ORF">SAMN05444920_101699</name>
</gene>
<feature type="compositionally biased region" description="Pro residues" evidence="1">
    <location>
        <begin position="311"/>
        <end position="322"/>
    </location>
</feature>
<evidence type="ECO:0000313" key="2">
    <source>
        <dbReference type="EMBL" id="SEF80057.1"/>
    </source>
</evidence>
<feature type="compositionally biased region" description="Low complexity" evidence="1">
    <location>
        <begin position="355"/>
        <end position="368"/>
    </location>
</feature>
<feature type="compositionally biased region" description="Low complexity" evidence="1">
    <location>
        <begin position="187"/>
        <end position="197"/>
    </location>
</feature>
<dbReference type="RefSeq" id="WP_103954218.1">
    <property type="nucleotide sequence ID" value="NZ_FNVT01000001.1"/>
</dbReference>
<feature type="region of interest" description="Disordered" evidence="1">
    <location>
        <begin position="1"/>
        <end position="28"/>
    </location>
</feature>
<evidence type="ECO:0000256" key="1">
    <source>
        <dbReference type="SAM" id="MobiDB-lite"/>
    </source>
</evidence>
<feature type="compositionally biased region" description="Basic and acidic residues" evidence="1">
    <location>
        <begin position="376"/>
        <end position="387"/>
    </location>
</feature>
<name>A0A1H5V0Q3_9ACTN</name>
<feature type="compositionally biased region" description="Low complexity" evidence="1">
    <location>
        <begin position="298"/>
        <end position="309"/>
    </location>
</feature>
<sequence length="405" mass="41688">MSGHFEEALMSGRAPQPGGVRPLGVGDSESSEGVAALLQATEPERIAQAGRNYLAIARMCEESVGELSAQARAISETLGGESLKGIFETIGELQKDLARIHAAATTVGRPLEWYGAQVLPWFKGNVPGTGSVSLDDDLFDSFGAVEDNGHALARHHLRLLNAYMGDVYHAVEGYVEQRSNAPQVSMTDPSLGPSLGLPPGGLTGDPYSGAGLPSPYGTPGFGTPDGLGNPNIPGLDDPSLKDPSLKDPSLTDPSLQNPSLQDPSLQNPSLRDPSLQTPQTPDLKAPGLNTPNVPPLTTPTTTDLSSLQPYPGVPPTGLPGQPPGGSLGGPSMSPGSSPVTPFGTAGAQGLGGARVGAAGMPMGMMPPMMGGGQGNQERDRERDRLPLVEDEAFESDDMGGPSVIA</sequence>
<feature type="compositionally biased region" description="Polar residues" evidence="1">
    <location>
        <begin position="251"/>
        <end position="280"/>
    </location>
</feature>
<keyword evidence="3" id="KW-1185">Reference proteome</keyword>
<feature type="compositionally biased region" description="Acidic residues" evidence="1">
    <location>
        <begin position="388"/>
        <end position="397"/>
    </location>
</feature>
<dbReference type="OrthoDB" id="3483835at2"/>
<reference evidence="2 3" key="1">
    <citation type="submission" date="2016-10" db="EMBL/GenBank/DDBJ databases">
        <authorList>
            <person name="de Groot N.N."/>
        </authorList>
    </citation>
    <scope>NUCLEOTIDE SEQUENCE [LARGE SCALE GENOMIC DNA]</scope>
    <source>
        <strain evidence="2 3">CGMCC 4.7037</strain>
    </source>
</reference>
<proteinExistence type="predicted"/>
<evidence type="ECO:0000313" key="3">
    <source>
        <dbReference type="Proteomes" id="UP000236732"/>
    </source>
</evidence>
<dbReference type="AlphaFoldDB" id="A0A1H5V0Q3"/>
<feature type="region of interest" description="Disordered" evidence="1">
    <location>
        <begin position="179"/>
        <end position="405"/>
    </location>
</feature>
<dbReference type="Proteomes" id="UP000236732">
    <property type="component" value="Unassembled WGS sequence"/>
</dbReference>